<protein>
    <submittedName>
        <fullName evidence="3">TS-Ikeda type piroplasm surface protein</fullName>
    </submittedName>
</protein>
<evidence type="ECO:0000256" key="1">
    <source>
        <dbReference type="SAM" id="Phobius"/>
    </source>
</evidence>
<evidence type="ECO:0000256" key="2">
    <source>
        <dbReference type="SAM" id="SignalP"/>
    </source>
</evidence>
<evidence type="ECO:0000313" key="4">
    <source>
        <dbReference type="Proteomes" id="UP000244811"/>
    </source>
</evidence>
<keyword evidence="1" id="KW-0472">Membrane</keyword>
<feature type="transmembrane region" description="Helical" evidence="1">
    <location>
        <begin position="197"/>
        <end position="222"/>
    </location>
</feature>
<evidence type="ECO:0000313" key="3">
    <source>
        <dbReference type="EMBL" id="UKK01973.2"/>
    </source>
</evidence>
<keyword evidence="1" id="KW-0812">Transmembrane</keyword>
<dbReference type="AlphaFoldDB" id="A0A976MCB1"/>
<gene>
    <name evidence="3" type="ORF">MACK_001326</name>
</gene>
<accession>A0A976MCB1</accession>
<keyword evidence="1" id="KW-1133">Transmembrane helix</keyword>
<feature type="chain" id="PRO_5037800242" evidence="2">
    <location>
        <begin position="29"/>
        <end position="223"/>
    </location>
</feature>
<organism evidence="3 4">
    <name type="scientific">Theileria orientalis</name>
    <dbReference type="NCBI Taxonomy" id="68886"/>
    <lineage>
        <taxon>Eukaryota</taxon>
        <taxon>Sar</taxon>
        <taxon>Alveolata</taxon>
        <taxon>Apicomplexa</taxon>
        <taxon>Aconoidasida</taxon>
        <taxon>Piroplasmida</taxon>
        <taxon>Theileriidae</taxon>
        <taxon>Theileria</taxon>
    </lineage>
</organism>
<proteinExistence type="predicted"/>
<dbReference type="Proteomes" id="UP000244811">
    <property type="component" value="Chromosome 2"/>
</dbReference>
<keyword evidence="2" id="KW-0732">Signal</keyword>
<sequence length="223" mass="25941">MQKYTKVFFVAILVHTLKSGLVFTPVSGTAIDIDKDGKFADRITINHFQSDMEGYKAYTYQKEGDKYVNISKVFYGERLLKVGGYNMKCDYVFYIKVFWKGELAPFLIKLKYYSWSWAPYRKHFKLNPQLEWEEVFIPTIDETSETGYRRLFKQRMDNLVSLIGDDLLASYKPFKATKAEQVIAGTTEEEKSDKKKYVLMVVVVVVFVVVASLVVFLVKFCLK</sequence>
<reference evidence="3" key="1">
    <citation type="submission" date="2022-07" db="EMBL/GenBank/DDBJ databases">
        <title>Evaluation of T. orientalis genome assembly methods using nanopore sequencing and analysis of variation between genomes.</title>
        <authorList>
            <person name="Yam J."/>
            <person name="Micallef M.L."/>
            <person name="Liu M."/>
            <person name="Djordjevic S.P."/>
            <person name="Bogema D.R."/>
            <person name="Jenkins C."/>
        </authorList>
    </citation>
    <scope>NUCLEOTIDE SEQUENCE</scope>
    <source>
        <strain evidence="3">Goon Nure</strain>
    </source>
</reference>
<feature type="signal peptide" evidence="2">
    <location>
        <begin position="1"/>
        <end position="28"/>
    </location>
</feature>
<dbReference type="EMBL" id="CP056071">
    <property type="protein sequence ID" value="UKK01973.2"/>
    <property type="molecule type" value="Genomic_DNA"/>
</dbReference>
<name>A0A976MCB1_THEOR</name>